<dbReference type="EMBL" id="CP027665">
    <property type="protein sequence ID" value="AVO37663.1"/>
    <property type="molecule type" value="Genomic_DNA"/>
</dbReference>
<dbReference type="CDD" id="cd10928">
    <property type="entry name" value="CE4_u4"/>
    <property type="match status" value="1"/>
</dbReference>
<sequence length="257" mass="28049">MTEDWTPLDREFDAWDKAGMTLPLWWRDDDAVADTPALRQLDALSTETGLPVHLAVIPAGADAALGALVAAHTHLIPLVHGRAHENHAPEGQKKAEFGPHRPPAEMKADIAWGLSRLSDLFGPRLRPVFVPPWNRIAPELVAGLAGLGFAALSAFAPRKTALAAPGLARINTHLDPIDWRGTRSLVAPDRLIAQMALQLADRRSGYADNDEPYGLLTHHLAHDGAIWDFTARLLSRLRNGPTRAWSFDDLPPAKDTT</sequence>
<dbReference type="Proteomes" id="UP000237655">
    <property type="component" value="Chromosome"/>
</dbReference>
<proteinExistence type="predicted"/>
<dbReference type="KEGG" id="thas:C6Y53_08080"/>
<dbReference type="Gene3D" id="3.20.20.370">
    <property type="entry name" value="Glycoside hydrolase/deacetylase"/>
    <property type="match status" value="1"/>
</dbReference>
<evidence type="ECO:0000313" key="2">
    <source>
        <dbReference type="Proteomes" id="UP000237655"/>
    </source>
</evidence>
<reference evidence="2" key="1">
    <citation type="submission" date="2018-03" db="EMBL/GenBank/DDBJ databases">
        <title>Genomic analysis of the strain SH-1 isolated from shrimp intestine.</title>
        <authorList>
            <person name="Kim Y.-S."/>
            <person name="Kim S.-E."/>
            <person name="Kim K.-H."/>
        </authorList>
    </citation>
    <scope>NUCLEOTIDE SEQUENCE [LARGE SCALE GENOMIC DNA]</scope>
    <source>
        <strain evidence="2">SH-1</strain>
    </source>
</reference>
<keyword evidence="2" id="KW-1185">Reference proteome</keyword>
<dbReference type="SUPFAM" id="SSF88713">
    <property type="entry name" value="Glycoside hydrolase/deacetylase"/>
    <property type="match status" value="1"/>
</dbReference>
<name>A0A2S0MPM9_9RHOB</name>
<dbReference type="InterPro" id="IPR011330">
    <property type="entry name" value="Glyco_hydro/deAcase_b/a-brl"/>
</dbReference>
<dbReference type="GO" id="GO:0005975">
    <property type="term" value="P:carbohydrate metabolic process"/>
    <property type="evidence" value="ECO:0007669"/>
    <property type="project" value="InterPro"/>
</dbReference>
<organism evidence="1 2">
    <name type="scientific">Pukyongiella litopenaei</name>
    <dbReference type="NCBI Taxonomy" id="2605946"/>
    <lineage>
        <taxon>Bacteria</taxon>
        <taxon>Pseudomonadati</taxon>
        <taxon>Pseudomonadota</taxon>
        <taxon>Alphaproteobacteria</taxon>
        <taxon>Rhodobacterales</taxon>
        <taxon>Paracoccaceae</taxon>
        <taxon>Pukyongiella</taxon>
    </lineage>
</organism>
<accession>A0A2S0MPM9</accession>
<evidence type="ECO:0000313" key="1">
    <source>
        <dbReference type="EMBL" id="AVO37663.1"/>
    </source>
</evidence>
<dbReference type="InterPro" id="IPR049591">
    <property type="entry name" value="CE4_u4-like"/>
</dbReference>
<dbReference type="AlphaFoldDB" id="A0A2S0MPM9"/>
<dbReference type="RefSeq" id="WP_106471981.1">
    <property type="nucleotide sequence ID" value="NZ_CP027665.1"/>
</dbReference>
<protein>
    <submittedName>
        <fullName evidence="1">Polysaccharide deacetylase</fullName>
    </submittedName>
</protein>
<gene>
    <name evidence="1" type="ORF">C6Y53_08080</name>
</gene>